<dbReference type="SUPFAM" id="SSF47240">
    <property type="entry name" value="Ferritin-like"/>
    <property type="match status" value="1"/>
</dbReference>
<dbReference type="InterPro" id="IPR009078">
    <property type="entry name" value="Ferritin-like_SF"/>
</dbReference>
<dbReference type="PANTHER" id="PTHR31694:SF26">
    <property type="entry name" value="OS05G0151100 PROTEIN"/>
    <property type="match status" value="1"/>
</dbReference>
<dbReference type="PANTHER" id="PTHR31694">
    <property type="entry name" value="DESICCATION-LIKE PROTEIN"/>
    <property type="match status" value="1"/>
</dbReference>
<dbReference type="InterPro" id="IPR052965">
    <property type="entry name" value="Pigment-catalase-like"/>
</dbReference>
<evidence type="ECO:0000313" key="2">
    <source>
        <dbReference type="EMBL" id="KAK9836983.1"/>
    </source>
</evidence>
<sequence length="304" mass="32246">MWSPKSTDVHTPSRTSAMRALILAVFATLALSASAVTDVDILNFALNLECLEAQFYSYAALGVPLNATLTGNGPAPIGGAMASLSGFVKPIANEIAMDEISHVNFLRTALGAKAAVCPQVDIGPAFNTAVRAALGITDKNFDPYKDDTNFLLAAFLFEDVGVTAYKGAAPLIVDKGYLSAAAGILAVEAYHAGIIRTLLYQRAVQYVKPYNIQVALFVEKLSHLRETLDGTGNDDFGVIAPPATDNGFYFPFKSDMDSSLVPTDANAIAFSRTIPQVLSIVYGTPITSNPTKGLFYPNGINPAK</sequence>
<gene>
    <name evidence="2" type="ORF">WJX81_004318</name>
</gene>
<evidence type="ECO:0008006" key="4">
    <source>
        <dbReference type="Google" id="ProtNLM"/>
    </source>
</evidence>
<dbReference type="AlphaFoldDB" id="A0AAW1RU55"/>
<accession>A0AAW1RU55</accession>
<dbReference type="EMBL" id="JALJOU010000024">
    <property type="protein sequence ID" value="KAK9836983.1"/>
    <property type="molecule type" value="Genomic_DNA"/>
</dbReference>
<dbReference type="Proteomes" id="UP001445335">
    <property type="component" value="Unassembled WGS sequence"/>
</dbReference>
<proteinExistence type="predicted"/>
<feature type="chain" id="PRO_5043542197" description="Desiccation-related protein PCC13-62" evidence="1">
    <location>
        <begin position="36"/>
        <end position="304"/>
    </location>
</feature>
<feature type="signal peptide" evidence="1">
    <location>
        <begin position="1"/>
        <end position="35"/>
    </location>
</feature>
<name>A0AAW1RU55_9CHLO</name>
<keyword evidence="1" id="KW-0732">Signal</keyword>
<protein>
    <recommendedName>
        <fullName evidence="4">Desiccation-related protein PCC13-62</fullName>
    </recommendedName>
</protein>
<reference evidence="2 3" key="1">
    <citation type="journal article" date="2024" name="Nat. Commun.">
        <title>Phylogenomics reveals the evolutionary origins of lichenization in chlorophyte algae.</title>
        <authorList>
            <person name="Puginier C."/>
            <person name="Libourel C."/>
            <person name="Otte J."/>
            <person name="Skaloud P."/>
            <person name="Haon M."/>
            <person name="Grisel S."/>
            <person name="Petersen M."/>
            <person name="Berrin J.G."/>
            <person name="Delaux P.M."/>
            <person name="Dal Grande F."/>
            <person name="Keller J."/>
        </authorList>
    </citation>
    <scope>NUCLEOTIDE SEQUENCE [LARGE SCALE GENOMIC DNA]</scope>
    <source>
        <strain evidence="2 3">SAG 245.80</strain>
    </source>
</reference>
<dbReference type="CDD" id="cd00657">
    <property type="entry name" value="Ferritin_like"/>
    <property type="match status" value="1"/>
</dbReference>
<evidence type="ECO:0000313" key="3">
    <source>
        <dbReference type="Proteomes" id="UP001445335"/>
    </source>
</evidence>
<evidence type="ECO:0000256" key="1">
    <source>
        <dbReference type="SAM" id="SignalP"/>
    </source>
</evidence>
<organism evidence="2 3">
    <name type="scientific">Elliptochloris bilobata</name>
    <dbReference type="NCBI Taxonomy" id="381761"/>
    <lineage>
        <taxon>Eukaryota</taxon>
        <taxon>Viridiplantae</taxon>
        <taxon>Chlorophyta</taxon>
        <taxon>core chlorophytes</taxon>
        <taxon>Trebouxiophyceae</taxon>
        <taxon>Trebouxiophyceae incertae sedis</taxon>
        <taxon>Elliptochloris clade</taxon>
        <taxon>Elliptochloris</taxon>
    </lineage>
</organism>
<comment type="caution">
    <text evidence="2">The sequence shown here is derived from an EMBL/GenBank/DDBJ whole genome shotgun (WGS) entry which is preliminary data.</text>
</comment>
<dbReference type="Pfam" id="PF13668">
    <property type="entry name" value="Ferritin_2"/>
    <property type="match status" value="1"/>
</dbReference>
<keyword evidence="3" id="KW-1185">Reference proteome</keyword>